<name>A0A317XVR3_9BASI</name>
<protein>
    <submittedName>
        <fullName evidence="1">Uncharacterized protein</fullName>
    </submittedName>
</protein>
<dbReference type="EMBL" id="KZ819189">
    <property type="protein sequence ID" value="PWZ01990.1"/>
    <property type="molecule type" value="Genomic_DNA"/>
</dbReference>
<proteinExistence type="predicted"/>
<organism evidence="1 2">
    <name type="scientific">Testicularia cyperi</name>
    <dbReference type="NCBI Taxonomy" id="1882483"/>
    <lineage>
        <taxon>Eukaryota</taxon>
        <taxon>Fungi</taxon>
        <taxon>Dikarya</taxon>
        <taxon>Basidiomycota</taxon>
        <taxon>Ustilaginomycotina</taxon>
        <taxon>Ustilaginomycetes</taxon>
        <taxon>Ustilaginales</taxon>
        <taxon>Anthracoideaceae</taxon>
        <taxon>Testicularia</taxon>
    </lineage>
</organism>
<evidence type="ECO:0000313" key="1">
    <source>
        <dbReference type="EMBL" id="PWZ01990.1"/>
    </source>
</evidence>
<dbReference type="Proteomes" id="UP000246740">
    <property type="component" value="Unassembled WGS sequence"/>
</dbReference>
<evidence type="ECO:0000313" key="2">
    <source>
        <dbReference type="Proteomes" id="UP000246740"/>
    </source>
</evidence>
<gene>
    <name evidence="1" type="ORF">BCV70DRAFT_54694</name>
</gene>
<keyword evidence="2" id="KW-1185">Reference proteome</keyword>
<sequence>MTGQPDSVDARQYLIGRGDGIVNRHPRARRFDRSLLTSRLCDQKDTWTRSSIRSDSTSMPVYIGPHRKSQLLCHVSVFTELTPTSWYWRRHGPSTVQGNGHCTRLCYIARDSGSLFQLANRTYRSIFDSLATLLAFEPIPSSELCRHNNMHPTQVLKVLGLFLAVISSPAMAQSDSGAVPRCLVQYDDSNGRIAGLKPRCGDANEDGKYCCFTPKKGIGRKKYLGFCTNVDLSGLEQTRYTCYKYPDA</sequence>
<accession>A0A317XVR3</accession>
<dbReference type="AlphaFoldDB" id="A0A317XVR3"/>
<reference evidence="1 2" key="1">
    <citation type="journal article" date="2018" name="Mol. Biol. Evol.">
        <title>Broad Genomic Sampling Reveals a Smut Pathogenic Ancestry of the Fungal Clade Ustilaginomycotina.</title>
        <authorList>
            <person name="Kijpornyongpan T."/>
            <person name="Mondo S.J."/>
            <person name="Barry K."/>
            <person name="Sandor L."/>
            <person name="Lee J."/>
            <person name="Lipzen A."/>
            <person name="Pangilinan J."/>
            <person name="LaButti K."/>
            <person name="Hainaut M."/>
            <person name="Henrissat B."/>
            <person name="Grigoriev I.V."/>
            <person name="Spatafora J.W."/>
            <person name="Aime M.C."/>
        </authorList>
    </citation>
    <scope>NUCLEOTIDE SEQUENCE [LARGE SCALE GENOMIC DNA]</scope>
    <source>
        <strain evidence="1 2">MCA 3645</strain>
    </source>
</reference>
<dbReference type="InParanoid" id="A0A317XVR3"/>